<dbReference type="EMBL" id="LBMM01012248">
    <property type="protein sequence ID" value="KMQ86326.1"/>
    <property type="molecule type" value="Genomic_DNA"/>
</dbReference>
<dbReference type="PANTHER" id="PTHR10578">
    <property type="entry name" value="S -2-HYDROXY-ACID OXIDASE-RELATED"/>
    <property type="match status" value="1"/>
</dbReference>
<dbReference type="GO" id="GO:0004459">
    <property type="term" value="F:L-lactate dehydrogenase (NAD+) activity"/>
    <property type="evidence" value="ECO:0007669"/>
    <property type="project" value="TreeGrafter"/>
</dbReference>
<dbReference type="STRING" id="67767.A0A0J7K7Z3"/>
<protein>
    <submittedName>
        <fullName evidence="6">L-lactate dehydrogenase</fullName>
    </submittedName>
</protein>
<dbReference type="GO" id="GO:0009060">
    <property type="term" value="P:aerobic respiration"/>
    <property type="evidence" value="ECO:0007669"/>
    <property type="project" value="TreeGrafter"/>
</dbReference>
<comment type="caution">
    <text evidence="6">The sequence shown here is derived from an EMBL/GenBank/DDBJ whole genome shotgun (WGS) entry which is preliminary data.</text>
</comment>
<evidence type="ECO:0000256" key="1">
    <source>
        <dbReference type="ARBA" id="ARBA00001917"/>
    </source>
</evidence>
<evidence type="ECO:0000259" key="5">
    <source>
        <dbReference type="PROSITE" id="PS51349"/>
    </source>
</evidence>
<evidence type="ECO:0000256" key="3">
    <source>
        <dbReference type="ARBA" id="ARBA00029325"/>
    </source>
</evidence>
<organism evidence="6 7">
    <name type="scientific">Lasius niger</name>
    <name type="common">Black garden ant</name>
    <dbReference type="NCBI Taxonomy" id="67767"/>
    <lineage>
        <taxon>Eukaryota</taxon>
        <taxon>Metazoa</taxon>
        <taxon>Ecdysozoa</taxon>
        <taxon>Arthropoda</taxon>
        <taxon>Hexapoda</taxon>
        <taxon>Insecta</taxon>
        <taxon>Pterygota</taxon>
        <taxon>Neoptera</taxon>
        <taxon>Endopterygota</taxon>
        <taxon>Hymenoptera</taxon>
        <taxon>Apocrita</taxon>
        <taxon>Aculeata</taxon>
        <taxon>Formicoidea</taxon>
        <taxon>Formicidae</taxon>
        <taxon>Formicinae</taxon>
        <taxon>Lasius</taxon>
        <taxon>Lasius</taxon>
    </lineage>
</organism>
<dbReference type="GO" id="GO:0005886">
    <property type="term" value="C:plasma membrane"/>
    <property type="evidence" value="ECO:0007669"/>
    <property type="project" value="TreeGrafter"/>
</dbReference>
<comment type="catalytic activity">
    <reaction evidence="3">
        <text>a (2S)-2-hydroxycarboxylate + O2 = a 2-oxocarboxylate + H2O2</text>
        <dbReference type="Rhea" id="RHEA:16789"/>
        <dbReference type="ChEBI" id="CHEBI:15379"/>
        <dbReference type="ChEBI" id="CHEBI:16240"/>
        <dbReference type="ChEBI" id="CHEBI:35179"/>
        <dbReference type="ChEBI" id="CHEBI:58123"/>
        <dbReference type="EC" id="1.1.3.15"/>
    </reaction>
    <physiologicalReaction direction="left-to-right" evidence="3">
        <dbReference type="Rhea" id="RHEA:16790"/>
    </physiologicalReaction>
</comment>
<keyword evidence="7" id="KW-1185">Reference proteome</keyword>
<gene>
    <name evidence="6" type="ORF">RF55_14704</name>
</gene>
<dbReference type="PROSITE" id="PS51349">
    <property type="entry name" value="FMN_HYDROXY_ACID_DH_2"/>
    <property type="match status" value="1"/>
</dbReference>
<feature type="domain" description="FMN hydroxy acid dehydrogenase" evidence="5">
    <location>
        <begin position="1"/>
        <end position="194"/>
    </location>
</feature>
<evidence type="ECO:0000313" key="6">
    <source>
        <dbReference type="EMBL" id="KMQ86326.1"/>
    </source>
</evidence>
<keyword evidence="2" id="KW-0560">Oxidoreductase</keyword>
<dbReference type="OrthoDB" id="25826at2759"/>
<name>A0A0J7K7Z3_LASNI</name>
<evidence type="ECO:0000313" key="7">
    <source>
        <dbReference type="Proteomes" id="UP000036403"/>
    </source>
</evidence>
<dbReference type="GO" id="GO:0003973">
    <property type="term" value="F:(S)-2-hydroxy-acid oxidase activity"/>
    <property type="evidence" value="ECO:0007669"/>
    <property type="project" value="UniProtKB-EC"/>
</dbReference>
<dbReference type="InterPro" id="IPR000262">
    <property type="entry name" value="FMN-dep_DH"/>
</dbReference>
<dbReference type="SUPFAM" id="SSF51395">
    <property type="entry name" value="FMN-linked oxidoreductases"/>
    <property type="match status" value="1"/>
</dbReference>
<accession>A0A0J7K7Z3</accession>
<dbReference type="InterPro" id="IPR013785">
    <property type="entry name" value="Aldolase_TIM"/>
</dbReference>
<dbReference type="PANTHER" id="PTHR10578:SF85">
    <property type="entry name" value="L-LACTATE DEHYDROGENASE"/>
    <property type="match status" value="1"/>
</dbReference>
<comment type="catalytic activity">
    <reaction evidence="4">
        <text>2-hydroxyoctanoate + O2 = 2-oxooctanoate + H2O2</text>
        <dbReference type="Rhea" id="RHEA:67940"/>
        <dbReference type="ChEBI" id="CHEBI:15379"/>
        <dbReference type="ChEBI" id="CHEBI:16240"/>
        <dbReference type="ChEBI" id="CHEBI:133514"/>
        <dbReference type="ChEBI" id="CHEBI:176689"/>
    </reaction>
    <physiologicalReaction direction="left-to-right" evidence="4">
        <dbReference type="Rhea" id="RHEA:67941"/>
    </physiologicalReaction>
</comment>
<evidence type="ECO:0000256" key="2">
    <source>
        <dbReference type="ARBA" id="ARBA00023002"/>
    </source>
</evidence>
<comment type="cofactor">
    <cofactor evidence="1">
        <name>FMN</name>
        <dbReference type="ChEBI" id="CHEBI:58210"/>
    </cofactor>
</comment>
<dbReference type="Gene3D" id="3.20.20.70">
    <property type="entry name" value="Aldolase class I"/>
    <property type="match status" value="1"/>
</dbReference>
<dbReference type="InterPro" id="IPR008259">
    <property type="entry name" value="FMN_hydac_DH_AS"/>
</dbReference>
<dbReference type="InterPro" id="IPR037396">
    <property type="entry name" value="FMN_HAD"/>
</dbReference>
<dbReference type="PaxDb" id="67767-A0A0J7K7Z3"/>
<dbReference type="AlphaFoldDB" id="A0A0J7K7Z3"/>
<dbReference type="GO" id="GO:0005777">
    <property type="term" value="C:peroxisome"/>
    <property type="evidence" value="ECO:0007669"/>
    <property type="project" value="UniProtKB-ARBA"/>
</dbReference>
<dbReference type="Proteomes" id="UP000036403">
    <property type="component" value="Unassembled WGS sequence"/>
</dbReference>
<dbReference type="PROSITE" id="PS00557">
    <property type="entry name" value="FMN_HYDROXY_ACID_DH_1"/>
    <property type="match status" value="1"/>
</dbReference>
<evidence type="ECO:0000256" key="4">
    <source>
        <dbReference type="ARBA" id="ARBA00029327"/>
    </source>
</evidence>
<reference evidence="6 7" key="1">
    <citation type="submission" date="2015-04" db="EMBL/GenBank/DDBJ databases">
        <title>Lasius niger genome sequencing.</title>
        <authorList>
            <person name="Konorov E.A."/>
            <person name="Nikitin M.A."/>
            <person name="Kirill M.V."/>
            <person name="Chang P."/>
        </authorList>
    </citation>
    <scope>NUCLEOTIDE SEQUENCE [LARGE SCALE GENOMIC DNA]</scope>
    <source>
        <tissue evidence="6">Whole</tissue>
    </source>
</reference>
<proteinExistence type="predicted"/>
<dbReference type="Pfam" id="PF01070">
    <property type="entry name" value="FMN_dh"/>
    <property type="match status" value="1"/>
</dbReference>
<sequence>MNHWGWAFPVGVFGRPHDLGNISTYMGKRVGLMDYMGYLSENFDPSIGWKDLEWIRRFWKGKMILKGILDKDDAKEAVRFGADGIVVSNHGGRQLDGAISSAKALPVIADAVKGQIKILADSGIRSGLDVMHMLALGADVVMIGRSYIYALASGGEKAVINLLDIYEREMRICMILTGARDIQSLTSDRLVHSL</sequence>